<name>A0ABD3I2Z3_9MARC</name>
<dbReference type="AlphaFoldDB" id="A0ABD3I2Z3"/>
<organism evidence="2 3">
    <name type="scientific">Riccia sorocarpa</name>
    <dbReference type="NCBI Taxonomy" id="122646"/>
    <lineage>
        <taxon>Eukaryota</taxon>
        <taxon>Viridiplantae</taxon>
        <taxon>Streptophyta</taxon>
        <taxon>Embryophyta</taxon>
        <taxon>Marchantiophyta</taxon>
        <taxon>Marchantiopsida</taxon>
        <taxon>Marchantiidae</taxon>
        <taxon>Marchantiales</taxon>
        <taxon>Ricciaceae</taxon>
        <taxon>Riccia</taxon>
    </lineage>
</organism>
<comment type="caution">
    <text evidence="2">The sequence shown here is derived from an EMBL/GenBank/DDBJ whole genome shotgun (WGS) entry which is preliminary data.</text>
</comment>
<feature type="region of interest" description="Disordered" evidence="1">
    <location>
        <begin position="22"/>
        <end position="41"/>
    </location>
</feature>
<keyword evidence="3" id="KW-1185">Reference proteome</keyword>
<accession>A0ABD3I2Z3</accession>
<evidence type="ECO:0000313" key="3">
    <source>
        <dbReference type="Proteomes" id="UP001633002"/>
    </source>
</evidence>
<gene>
    <name evidence="2" type="ORF">R1sor_012019</name>
</gene>
<dbReference type="Proteomes" id="UP001633002">
    <property type="component" value="Unassembled WGS sequence"/>
</dbReference>
<proteinExistence type="predicted"/>
<evidence type="ECO:0000256" key="1">
    <source>
        <dbReference type="SAM" id="MobiDB-lite"/>
    </source>
</evidence>
<protein>
    <submittedName>
        <fullName evidence="2">Uncharacterized protein</fullName>
    </submittedName>
</protein>
<reference evidence="2 3" key="1">
    <citation type="submission" date="2024-09" db="EMBL/GenBank/DDBJ databases">
        <title>Chromosome-scale assembly of Riccia sorocarpa.</title>
        <authorList>
            <person name="Paukszto L."/>
        </authorList>
    </citation>
    <scope>NUCLEOTIDE SEQUENCE [LARGE SCALE GENOMIC DNA]</scope>
    <source>
        <strain evidence="2">LP-2024</strain>
        <tissue evidence="2">Aerial parts of the thallus</tissue>
    </source>
</reference>
<feature type="compositionally biased region" description="Polar residues" evidence="1">
    <location>
        <begin position="31"/>
        <end position="41"/>
    </location>
</feature>
<sequence length="183" mass="20090">MTIKGARGGPSQGHPEFELAARAGSGGARQKNVSGSSGADQAKTCNFQSCVRCVAMPRNPKVQVEWQEQEAMWVVAGGKLEEPIAVSTVEIRERFPIFLRVAEEYVKSQTSPLSEDDMEALLGCAASSLAEIVPSRQRFAVYRSVAFFLGYKERTELPDGLEEAIKQTWAEPGEQFVGYREAE</sequence>
<dbReference type="EMBL" id="JBJQOH010000002">
    <property type="protein sequence ID" value="KAL3697943.1"/>
    <property type="molecule type" value="Genomic_DNA"/>
</dbReference>
<evidence type="ECO:0000313" key="2">
    <source>
        <dbReference type="EMBL" id="KAL3697943.1"/>
    </source>
</evidence>